<protein>
    <submittedName>
        <fullName evidence="1">13371_t:CDS:1</fullName>
    </submittedName>
</protein>
<keyword evidence="2" id="KW-1185">Reference proteome</keyword>
<comment type="caution">
    <text evidence="1">The sequence shown here is derived from an EMBL/GenBank/DDBJ whole genome shotgun (WGS) entry which is preliminary data.</text>
</comment>
<organism evidence="1 2">
    <name type="scientific">Dentiscutata erythropus</name>
    <dbReference type="NCBI Taxonomy" id="1348616"/>
    <lineage>
        <taxon>Eukaryota</taxon>
        <taxon>Fungi</taxon>
        <taxon>Fungi incertae sedis</taxon>
        <taxon>Mucoromycota</taxon>
        <taxon>Glomeromycotina</taxon>
        <taxon>Glomeromycetes</taxon>
        <taxon>Diversisporales</taxon>
        <taxon>Gigasporaceae</taxon>
        <taxon>Dentiscutata</taxon>
    </lineage>
</organism>
<dbReference type="EMBL" id="CAJVPY010025485">
    <property type="protein sequence ID" value="CAG8788319.1"/>
    <property type="molecule type" value="Genomic_DNA"/>
</dbReference>
<evidence type="ECO:0000313" key="2">
    <source>
        <dbReference type="Proteomes" id="UP000789405"/>
    </source>
</evidence>
<reference evidence="1" key="1">
    <citation type="submission" date="2021-06" db="EMBL/GenBank/DDBJ databases">
        <authorList>
            <person name="Kallberg Y."/>
            <person name="Tangrot J."/>
            <person name="Rosling A."/>
        </authorList>
    </citation>
    <scope>NUCLEOTIDE SEQUENCE</scope>
    <source>
        <strain evidence="1">MA453B</strain>
    </source>
</reference>
<dbReference type="AlphaFoldDB" id="A0A9N9JMZ0"/>
<sequence length="70" mass="8067">EKPPPYPAYWSVKRRIKEKTGYLVTLSKRTYKISTKSWRELNKGNTFGAASSLETVQRPLDDDLITADYS</sequence>
<name>A0A9N9JMZ0_9GLOM</name>
<feature type="non-terminal residue" evidence="1">
    <location>
        <position position="1"/>
    </location>
</feature>
<accession>A0A9N9JMZ0</accession>
<gene>
    <name evidence="1" type="ORF">DERYTH_LOCUS20879</name>
</gene>
<proteinExistence type="predicted"/>
<evidence type="ECO:0000313" key="1">
    <source>
        <dbReference type="EMBL" id="CAG8788319.1"/>
    </source>
</evidence>
<dbReference type="Proteomes" id="UP000789405">
    <property type="component" value="Unassembled WGS sequence"/>
</dbReference>